<evidence type="ECO:0000259" key="10">
    <source>
        <dbReference type="Pfam" id="PF00149"/>
    </source>
</evidence>
<feature type="chain" id="PRO_5001581775" evidence="8">
    <location>
        <begin position="25"/>
        <end position="719"/>
    </location>
</feature>
<dbReference type="Proteomes" id="UP000027088">
    <property type="component" value="Chromosome"/>
</dbReference>
<dbReference type="InterPro" id="IPR029052">
    <property type="entry name" value="Metallo-depent_PP-like"/>
</dbReference>
<keyword evidence="2" id="KW-1003">Cell membrane</keyword>
<dbReference type="GO" id="GO:0005886">
    <property type="term" value="C:plasma membrane"/>
    <property type="evidence" value="ECO:0007669"/>
    <property type="project" value="UniProtKB-SubCell"/>
</dbReference>
<dbReference type="InterPro" id="IPR049890">
    <property type="entry name" value="VlpA-F-like_signal"/>
</dbReference>
<dbReference type="PANTHER" id="PTHR11575:SF24">
    <property type="entry name" value="5'-NUCLEOTIDASE"/>
    <property type="match status" value="1"/>
</dbReference>
<evidence type="ECO:0000256" key="3">
    <source>
        <dbReference type="ARBA" id="ARBA00022729"/>
    </source>
</evidence>
<feature type="domain" description="5'-Nucleotidase C-terminal" evidence="11">
    <location>
        <begin position="484"/>
        <end position="645"/>
    </location>
</feature>
<evidence type="ECO:0000256" key="2">
    <source>
        <dbReference type="ARBA" id="ARBA00022475"/>
    </source>
</evidence>
<keyword evidence="3 8" id="KW-0732">Signal</keyword>
<feature type="signal peptide" evidence="8">
    <location>
        <begin position="1"/>
        <end position="24"/>
    </location>
</feature>
<dbReference type="NCBIfam" id="NF033817">
    <property type="entry name" value="Mplas_variab_LP"/>
    <property type="match status" value="1"/>
</dbReference>
<comment type="subcellular location">
    <subcellularLocation>
        <location evidence="1">Cell membrane</location>
        <topology evidence="1">Lipid-anchor</topology>
    </subcellularLocation>
</comment>
<evidence type="ECO:0000256" key="9">
    <source>
        <dbReference type="SAM" id="Coils"/>
    </source>
</evidence>
<evidence type="ECO:0000256" key="6">
    <source>
        <dbReference type="ARBA" id="ARBA00023139"/>
    </source>
</evidence>
<reference evidence="12 13" key="1">
    <citation type="journal article" date="2014" name="Genome Announc.">
        <title>Complete Genome Sequence of the Bovine Mastitis Pathogen Mycoplasma californicum Strain ST-6T (ATCC 33461T).</title>
        <authorList>
            <person name="Calcutt M.J."/>
            <person name="Foecking M.F."/>
            <person name="Fox L.K."/>
        </authorList>
    </citation>
    <scope>NUCLEOTIDE SEQUENCE [LARGE SCALE GENOMIC DNA]</scope>
    <source>
        <strain evidence="12 13">ST-6</strain>
    </source>
</reference>
<evidence type="ECO:0000313" key="12">
    <source>
        <dbReference type="EMBL" id="AIA29395.1"/>
    </source>
</evidence>
<feature type="domain" description="Calcineurin-like phosphoesterase" evidence="10">
    <location>
        <begin position="139"/>
        <end position="377"/>
    </location>
</feature>
<evidence type="ECO:0000256" key="1">
    <source>
        <dbReference type="ARBA" id="ARBA00004193"/>
    </source>
</evidence>
<dbReference type="InterPro" id="IPR008334">
    <property type="entry name" value="5'-Nucleotdase_C"/>
</dbReference>
<accession>A0A059XQT3</accession>
<dbReference type="PANTHER" id="PTHR11575">
    <property type="entry name" value="5'-NUCLEOTIDASE-RELATED"/>
    <property type="match status" value="1"/>
</dbReference>
<dbReference type="KEGG" id="mcr:MCFN_01235"/>
<dbReference type="PROSITE" id="PS00786">
    <property type="entry name" value="5_NUCLEOTIDASE_2"/>
    <property type="match status" value="1"/>
</dbReference>
<dbReference type="PROSITE" id="PS51257">
    <property type="entry name" value="PROKAR_LIPOPROTEIN"/>
    <property type="match status" value="1"/>
</dbReference>
<dbReference type="GO" id="GO:0009166">
    <property type="term" value="P:nucleotide catabolic process"/>
    <property type="evidence" value="ECO:0007669"/>
    <property type="project" value="InterPro"/>
</dbReference>
<keyword evidence="5" id="KW-0472">Membrane</keyword>
<dbReference type="InterPro" id="IPR036907">
    <property type="entry name" value="5'-Nucleotdase_C_sf"/>
</dbReference>
<evidence type="ECO:0000256" key="5">
    <source>
        <dbReference type="ARBA" id="ARBA00023136"/>
    </source>
</evidence>
<keyword evidence="7 12" id="KW-0449">Lipoprotein</keyword>
<keyword evidence="9" id="KW-0175">Coiled coil</keyword>
<dbReference type="InterPro" id="IPR004843">
    <property type="entry name" value="Calcineurin-like_PHP"/>
</dbReference>
<dbReference type="InterPro" id="IPR006146">
    <property type="entry name" value="5'-Nucleotdase_CS"/>
</dbReference>
<gene>
    <name evidence="12" type="ORF">MCFN_01235</name>
</gene>
<dbReference type="InterPro" id="IPR006179">
    <property type="entry name" value="5_nucleotidase/apyrase"/>
</dbReference>
<keyword evidence="6" id="KW-0564">Palmitate</keyword>
<keyword evidence="4" id="KW-0677">Repeat</keyword>
<dbReference type="GO" id="GO:0000166">
    <property type="term" value="F:nucleotide binding"/>
    <property type="evidence" value="ECO:0007669"/>
    <property type="project" value="UniProtKB-KW"/>
</dbReference>
<dbReference type="Pfam" id="PF00149">
    <property type="entry name" value="Metallophos"/>
    <property type="match status" value="1"/>
</dbReference>
<dbReference type="GO" id="GO:0046872">
    <property type="term" value="F:metal ion binding"/>
    <property type="evidence" value="ECO:0007669"/>
    <property type="project" value="InterPro"/>
</dbReference>
<evidence type="ECO:0000256" key="4">
    <source>
        <dbReference type="ARBA" id="ARBA00022737"/>
    </source>
</evidence>
<dbReference type="Pfam" id="PF02872">
    <property type="entry name" value="5_nucleotid_C"/>
    <property type="match status" value="1"/>
</dbReference>
<proteinExistence type="inferred from homology"/>
<dbReference type="RefSeq" id="WP_038561392.1">
    <property type="nucleotide sequence ID" value="NZ_CP007521.1"/>
</dbReference>
<evidence type="ECO:0000313" key="13">
    <source>
        <dbReference type="Proteomes" id="UP000027088"/>
    </source>
</evidence>
<dbReference type="Gene3D" id="3.90.780.10">
    <property type="entry name" value="5'-Nucleotidase, C-terminal domain"/>
    <property type="match status" value="1"/>
</dbReference>
<dbReference type="SUPFAM" id="SSF56300">
    <property type="entry name" value="Metallo-dependent phosphatases"/>
    <property type="match status" value="1"/>
</dbReference>
<dbReference type="GO" id="GO:0016788">
    <property type="term" value="F:hydrolase activity, acting on ester bonds"/>
    <property type="evidence" value="ECO:0007669"/>
    <property type="project" value="InterPro"/>
</dbReference>
<keyword evidence="8" id="KW-0378">Hydrolase</keyword>
<feature type="coiled-coil region" evidence="9">
    <location>
        <begin position="45"/>
        <end position="130"/>
    </location>
</feature>
<evidence type="ECO:0000259" key="11">
    <source>
        <dbReference type="Pfam" id="PF02872"/>
    </source>
</evidence>
<dbReference type="AlphaFoldDB" id="A0A059XQT3"/>
<evidence type="ECO:0000256" key="7">
    <source>
        <dbReference type="ARBA" id="ARBA00023288"/>
    </source>
</evidence>
<dbReference type="PRINTS" id="PR01607">
    <property type="entry name" value="APYRASEFAMLY"/>
</dbReference>
<dbReference type="eggNOG" id="COG0737">
    <property type="taxonomic scope" value="Bacteria"/>
</dbReference>
<name>A0A059XQT3_9BACT</name>
<keyword evidence="13" id="KW-1185">Reference proteome</keyword>
<protein>
    <submittedName>
        <fullName evidence="12">5'-nucleotidase lipoprotein</fullName>
    </submittedName>
</protein>
<dbReference type="EMBL" id="CP007521">
    <property type="protein sequence ID" value="AIA29395.1"/>
    <property type="molecule type" value="Genomic_DNA"/>
</dbReference>
<dbReference type="GO" id="GO:0030288">
    <property type="term" value="C:outer membrane-bounded periplasmic space"/>
    <property type="evidence" value="ECO:0007669"/>
    <property type="project" value="TreeGrafter"/>
</dbReference>
<comment type="similarity">
    <text evidence="8">Belongs to the 5'-nucleotidase family.</text>
</comment>
<evidence type="ECO:0000256" key="8">
    <source>
        <dbReference type="RuleBase" id="RU362119"/>
    </source>
</evidence>
<dbReference type="SUPFAM" id="SSF55816">
    <property type="entry name" value="5'-nucleotidase (syn. UDP-sugar hydrolase), C-terminal domain"/>
    <property type="match status" value="1"/>
</dbReference>
<sequence length="719" mass="80645">MKKKIFLKLGLIANASVITLPFIAASCNKTDDQKTPKKPLKSTTATSLEEAKHDYRAAYTEYNKEIKTFADQLQQYKKELASNKVKKDQTKKSLIEASVEKLYKDAKTKLDALEKEYNAKFETVRKLEKEQNAKIRTVRIFHTNDEHGRIKFDDYKYNLYSGMIGTDKFIKTKKRDLLLSAGDLIQGLPLSDSDKGKSIAKIAKNMGYDSVAVGNHEFDYGLNHIKSLDDELNKDQAQKMPFLSANIYYKDFSSTTDKPEGYDQNKVGQRVFTPYIVKTLESGLKVAVFGITTPDTTYTSHPKNSALVEFKDPTEESIKVMKEIKQAHPDIKFVIATTHLGVQRNQSTWSSEYLVKNVNKTEKTELDLVLDGHSHTYVEANNSSNSDIYVTQTEAYTKWLGDIEVEFNTETGKIERLSQVLRNIWQIDVATHNQPKDETSANAKLLAALEAEFEKEKSQPAFKNTKTLLHAQNVEIDGTPHWVGRVKPTGLGIMAANALVWDYIRSKPENVANPTPDNTIGLMNGGGLRVDLTEGDLNKGHLLALSPFGNRITAIKVKGSKLIDTLKHGLSKGKSGGFAQLSSNVSYDVDVVKEKDAKLDKLTYVWKPKESSFKINGKNIVADQDYYIVTNDFIAAGGDGYKMLDLTKEKDISLAFEGGKLIDSIMAYGQHITKDGTQLKEELFEKKIDAYSTEEIKANQKVNIPTEAFTNIYKDPKNS</sequence>
<keyword evidence="8" id="KW-0547">Nucleotide-binding</keyword>
<organism evidence="12 13">
    <name type="scientific">Mycoplasmopsis californica</name>
    <dbReference type="NCBI Taxonomy" id="2113"/>
    <lineage>
        <taxon>Bacteria</taxon>
        <taxon>Bacillati</taxon>
        <taxon>Mycoplasmatota</taxon>
        <taxon>Mycoplasmoidales</taxon>
        <taxon>Metamycoplasmataceae</taxon>
        <taxon>Mycoplasmopsis</taxon>
    </lineage>
</organism>
<dbReference type="Gene3D" id="3.60.21.10">
    <property type="match status" value="1"/>
</dbReference>